<accession>A0AAE9KSY0</accession>
<keyword evidence="2" id="KW-1185">Reference proteome</keyword>
<sequence>MQRMLPTRLRHFWICKKKKAPYSGANILKRNGERVWFTVVAAGADLRLVYGLPVVAMVSHYLTI</sequence>
<protein>
    <submittedName>
        <fullName evidence="1">Uncharacterized protein</fullName>
    </submittedName>
</protein>
<proteinExistence type="predicted"/>
<evidence type="ECO:0000313" key="2">
    <source>
        <dbReference type="Proteomes" id="UP000830967"/>
    </source>
</evidence>
<reference evidence="1" key="1">
    <citation type="submission" date="2022-03" db="EMBL/GenBank/DDBJ databases">
        <authorList>
            <person name="Ragab S."/>
            <person name="Abdelmoteleb M."/>
            <person name="El-Shibiny A."/>
        </authorList>
    </citation>
    <scope>NUCLEOTIDE SEQUENCE</scope>
</reference>
<dbReference type="Proteomes" id="UP000830967">
    <property type="component" value="Segment"/>
</dbReference>
<organism evidence="1 2">
    <name type="scientific">Escherichia phage ZCEC13</name>
    <dbReference type="NCBI Taxonomy" id="2935866"/>
    <lineage>
        <taxon>Viruses</taxon>
        <taxon>Duplodnaviria</taxon>
        <taxon>Heunggongvirae</taxon>
        <taxon>Uroviricota</taxon>
        <taxon>Caudoviricetes</taxon>
        <taxon>Jameshumphriesvirinae</taxon>
        <taxon>Zewailvirus</taxon>
        <taxon>Zewailvirus ZCEC13</taxon>
    </lineage>
</organism>
<evidence type="ECO:0000313" key="1">
    <source>
        <dbReference type="EMBL" id="UPU16079.1"/>
    </source>
</evidence>
<dbReference type="EMBL" id="ON086804">
    <property type="protein sequence ID" value="UPU16079.1"/>
    <property type="molecule type" value="Genomic_DNA"/>
</dbReference>
<name>A0AAE9KSY0_9CAUD</name>